<organism evidence="11 12">
    <name type="scientific">Acropora cervicornis</name>
    <name type="common">Staghorn coral</name>
    <dbReference type="NCBI Taxonomy" id="6130"/>
    <lineage>
        <taxon>Eukaryota</taxon>
        <taxon>Metazoa</taxon>
        <taxon>Cnidaria</taxon>
        <taxon>Anthozoa</taxon>
        <taxon>Hexacorallia</taxon>
        <taxon>Scleractinia</taxon>
        <taxon>Astrocoeniina</taxon>
        <taxon>Acroporidae</taxon>
        <taxon>Acropora</taxon>
    </lineage>
</organism>
<name>A0AAD9QVM8_ACRCE</name>
<dbReference type="InterPro" id="IPR045034">
    <property type="entry name" value="O-acyltransferase_WSD1-like"/>
</dbReference>
<dbReference type="Pfam" id="PF06974">
    <property type="entry name" value="WS_DGAT_C"/>
    <property type="match status" value="1"/>
</dbReference>
<keyword evidence="8" id="KW-0812">Transmembrane</keyword>
<evidence type="ECO:0000256" key="8">
    <source>
        <dbReference type="SAM" id="Phobius"/>
    </source>
</evidence>
<proteinExistence type="inferred from homology"/>
<dbReference type="AlphaFoldDB" id="A0AAD9QVM8"/>
<keyword evidence="8" id="KW-1133">Transmembrane helix</keyword>
<dbReference type="PANTHER" id="PTHR31650:SF1">
    <property type="entry name" value="WAX ESTER SYNTHASE_DIACYLGLYCEROL ACYLTRANSFERASE 4-RELATED"/>
    <property type="match status" value="1"/>
</dbReference>
<evidence type="ECO:0000256" key="5">
    <source>
        <dbReference type="ARBA" id="ARBA00024360"/>
    </source>
</evidence>
<feature type="transmembrane region" description="Helical" evidence="8">
    <location>
        <begin position="25"/>
        <end position="44"/>
    </location>
</feature>
<comment type="similarity">
    <text evidence="5">In the N-terminal section; belongs to the long-chain O-acyltransferase family.</text>
</comment>
<comment type="catalytic activity">
    <reaction evidence="6">
        <text>a long chain fatty alcohol + a fatty acyl-CoA = a long-chain alcohol wax ester + CoA</text>
        <dbReference type="Rhea" id="RHEA:38443"/>
        <dbReference type="ChEBI" id="CHEBI:17135"/>
        <dbReference type="ChEBI" id="CHEBI:57287"/>
        <dbReference type="ChEBI" id="CHEBI:77636"/>
        <dbReference type="ChEBI" id="CHEBI:235323"/>
        <dbReference type="EC" id="2.3.1.75"/>
    </reaction>
</comment>
<evidence type="ECO:0000256" key="3">
    <source>
        <dbReference type="ARBA" id="ARBA00022679"/>
    </source>
</evidence>
<dbReference type="Proteomes" id="UP001249851">
    <property type="component" value="Unassembled WGS sequence"/>
</dbReference>
<dbReference type="InterPro" id="IPR004255">
    <property type="entry name" value="O-acyltransferase_WSD1_N"/>
</dbReference>
<evidence type="ECO:0000313" key="11">
    <source>
        <dbReference type="EMBL" id="KAK2568193.1"/>
    </source>
</evidence>
<keyword evidence="8" id="KW-0472">Membrane</keyword>
<evidence type="ECO:0000256" key="1">
    <source>
        <dbReference type="ARBA" id="ARBA00004771"/>
    </source>
</evidence>
<evidence type="ECO:0000256" key="6">
    <source>
        <dbReference type="ARBA" id="ARBA00047604"/>
    </source>
</evidence>
<evidence type="ECO:0000259" key="9">
    <source>
        <dbReference type="Pfam" id="PF03007"/>
    </source>
</evidence>
<accession>A0AAD9QVM8</accession>
<evidence type="ECO:0000256" key="4">
    <source>
        <dbReference type="ARBA" id="ARBA00023315"/>
    </source>
</evidence>
<comment type="pathway">
    <text evidence="2">Lipid metabolism.</text>
</comment>
<evidence type="ECO:0000256" key="7">
    <source>
        <dbReference type="ARBA" id="ARBA00048109"/>
    </source>
</evidence>
<gene>
    <name evidence="11" type="ORF">P5673_007186</name>
</gene>
<keyword evidence="4" id="KW-0012">Acyltransferase</keyword>
<comment type="catalytic activity">
    <reaction evidence="7">
        <text>an acyl-CoA + a 1,2-diacyl-sn-glycerol = a triacyl-sn-glycerol + CoA</text>
        <dbReference type="Rhea" id="RHEA:10868"/>
        <dbReference type="ChEBI" id="CHEBI:17815"/>
        <dbReference type="ChEBI" id="CHEBI:57287"/>
        <dbReference type="ChEBI" id="CHEBI:58342"/>
        <dbReference type="ChEBI" id="CHEBI:64615"/>
        <dbReference type="EC" id="2.3.1.20"/>
    </reaction>
</comment>
<feature type="domain" description="O-acyltransferase WSD1 C-terminal" evidence="10">
    <location>
        <begin position="341"/>
        <end position="482"/>
    </location>
</feature>
<protein>
    <submittedName>
        <fullName evidence="11">Diacylglycerol O-acyltransferase</fullName>
    </submittedName>
</protein>
<sequence>MSSLSVALSSAWLIAQCLLTYEALIVSLVLLAPLLQVFVWFYVFKILERVIIKKLLGDQHLNPLDSVWLPQGNNLLYITSVLSFESEGSFDELVNQFRQAILERMVEARKANGKLLYPRFRCYIRPGLFQYFFREDRSFDIENHVLKWEGEVPQSKDELAGIVSKLSNEPLPDGRSLWRFVCIPTNFGNNDFILLFRISHALADGISFMKFLTYQFPDKVVPQKETRTSSSTGKALLVAKAVLMGPFSIMKRCLAKADQSLLHGPDLSGVKKFIWTEAFDLQLVKDIKSATFTTVNDVLMSCVTMALRRYFQRKGVKNPVDLTASIPVDVRAPSKDLPCDNQFTFIFPKMATATEGLVEQLNETQARMNEMKATGESFVTASLLSSTQELCPQFLSSKFNVLLADKASCVFSNVPGPQHILRVRGRRMKYLVFFPPHKDHLGVGLSVFSYAGQVFFGVQGDVSVLPDPEIIAEEFGNALNEMAQCVLHSNE</sequence>
<dbReference type="GO" id="GO:0047196">
    <property type="term" value="F:long-chain-alcohol O-fatty-acyltransferase activity"/>
    <property type="evidence" value="ECO:0007669"/>
    <property type="project" value="UniProtKB-EC"/>
</dbReference>
<evidence type="ECO:0000313" key="12">
    <source>
        <dbReference type="Proteomes" id="UP001249851"/>
    </source>
</evidence>
<reference evidence="11" key="1">
    <citation type="journal article" date="2023" name="G3 (Bethesda)">
        <title>Whole genome assembly and annotation of the endangered Caribbean coral Acropora cervicornis.</title>
        <authorList>
            <person name="Selwyn J.D."/>
            <person name="Vollmer S.V."/>
        </authorList>
    </citation>
    <scope>NUCLEOTIDE SEQUENCE</scope>
    <source>
        <strain evidence="11">K2</strain>
    </source>
</reference>
<reference evidence="11" key="2">
    <citation type="journal article" date="2023" name="Science">
        <title>Genomic signatures of disease resistance in endangered staghorn corals.</title>
        <authorList>
            <person name="Vollmer S.V."/>
            <person name="Selwyn J.D."/>
            <person name="Despard B.A."/>
            <person name="Roesel C.L."/>
        </authorList>
    </citation>
    <scope>NUCLEOTIDE SEQUENCE</scope>
    <source>
        <strain evidence="11">K2</strain>
    </source>
</reference>
<evidence type="ECO:0000256" key="2">
    <source>
        <dbReference type="ARBA" id="ARBA00005189"/>
    </source>
</evidence>
<keyword evidence="3" id="KW-0808">Transferase</keyword>
<dbReference type="PANTHER" id="PTHR31650">
    <property type="entry name" value="O-ACYLTRANSFERASE (WSD1-LIKE) FAMILY PROTEIN"/>
    <property type="match status" value="1"/>
</dbReference>
<evidence type="ECO:0000259" key="10">
    <source>
        <dbReference type="Pfam" id="PF06974"/>
    </source>
</evidence>
<feature type="domain" description="O-acyltransferase WSD1-like N-terminal" evidence="9">
    <location>
        <begin position="70"/>
        <end position="214"/>
    </location>
</feature>
<dbReference type="GO" id="GO:0005886">
    <property type="term" value="C:plasma membrane"/>
    <property type="evidence" value="ECO:0007669"/>
    <property type="project" value="TreeGrafter"/>
</dbReference>
<dbReference type="Pfam" id="PF03007">
    <property type="entry name" value="WS_DGAT_cat"/>
    <property type="match status" value="1"/>
</dbReference>
<dbReference type="EMBL" id="JARQWQ010000012">
    <property type="protein sequence ID" value="KAK2568193.1"/>
    <property type="molecule type" value="Genomic_DNA"/>
</dbReference>
<dbReference type="InterPro" id="IPR009721">
    <property type="entry name" value="O-acyltransferase_WSD1_C"/>
</dbReference>
<comment type="pathway">
    <text evidence="1">Glycerolipid metabolism; triacylglycerol biosynthesis.</text>
</comment>
<dbReference type="GO" id="GO:0019432">
    <property type="term" value="P:triglyceride biosynthetic process"/>
    <property type="evidence" value="ECO:0007669"/>
    <property type="project" value="TreeGrafter"/>
</dbReference>
<dbReference type="GO" id="GO:0004144">
    <property type="term" value="F:diacylglycerol O-acyltransferase activity"/>
    <property type="evidence" value="ECO:0007669"/>
    <property type="project" value="UniProtKB-EC"/>
</dbReference>
<keyword evidence="12" id="KW-1185">Reference proteome</keyword>
<comment type="caution">
    <text evidence="11">The sequence shown here is derived from an EMBL/GenBank/DDBJ whole genome shotgun (WGS) entry which is preliminary data.</text>
</comment>